<dbReference type="SUPFAM" id="SSF53850">
    <property type="entry name" value="Periplasmic binding protein-like II"/>
    <property type="match status" value="1"/>
</dbReference>
<organism evidence="7 8">
    <name type="scientific">Inhella gelatinilytica</name>
    <dbReference type="NCBI Taxonomy" id="2795030"/>
    <lineage>
        <taxon>Bacteria</taxon>
        <taxon>Pseudomonadati</taxon>
        <taxon>Pseudomonadota</taxon>
        <taxon>Betaproteobacteria</taxon>
        <taxon>Burkholderiales</taxon>
        <taxon>Sphaerotilaceae</taxon>
        <taxon>Inhella</taxon>
    </lineage>
</organism>
<comment type="caution">
    <text evidence="7">The sequence shown here is derived from an EMBL/GenBank/DDBJ whole genome shotgun (WGS) entry which is preliminary data.</text>
</comment>
<evidence type="ECO:0000256" key="4">
    <source>
        <dbReference type="ARBA" id="ARBA00023163"/>
    </source>
</evidence>
<dbReference type="Pfam" id="PF00126">
    <property type="entry name" value="HTH_1"/>
    <property type="match status" value="1"/>
</dbReference>
<dbReference type="InterPro" id="IPR036390">
    <property type="entry name" value="WH_DNA-bd_sf"/>
</dbReference>
<dbReference type="Gene3D" id="3.40.190.10">
    <property type="entry name" value="Periplasmic binding protein-like II"/>
    <property type="match status" value="2"/>
</dbReference>
<dbReference type="PANTHER" id="PTHR30419:SF8">
    <property type="entry name" value="NITROGEN ASSIMILATION TRANSCRIPTIONAL ACTIVATOR-RELATED"/>
    <property type="match status" value="1"/>
</dbReference>
<dbReference type="SUPFAM" id="SSF46785">
    <property type="entry name" value="Winged helix' DNA-binding domain"/>
    <property type="match status" value="1"/>
</dbReference>
<dbReference type="GO" id="GO:0003677">
    <property type="term" value="F:DNA binding"/>
    <property type="evidence" value="ECO:0007669"/>
    <property type="project" value="UniProtKB-KW"/>
</dbReference>
<dbReference type="GO" id="GO:0003700">
    <property type="term" value="F:DNA-binding transcription factor activity"/>
    <property type="evidence" value="ECO:0007669"/>
    <property type="project" value="InterPro"/>
</dbReference>
<dbReference type="AlphaFoldDB" id="A0A931NCK3"/>
<dbReference type="InterPro" id="IPR000847">
    <property type="entry name" value="LysR_HTH_N"/>
</dbReference>
<dbReference type="InterPro" id="IPR036388">
    <property type="entry name" value="WH-like_DNA-bd_sf"/>
</dbReference>
<evidence type="ECO:0000256" key="5">
    <source>
        <dbReference type="SAM" id="MobiDB-lite"/>
    </source>
</evidence>
<evidence type="ECO:0000256" key="1">
    <source>
        <dbReference type="ARBA" id="ARBA00009437"/>
    </source>
</evidence>
<dbReference type="Gene3D" id="1.10.10.10">
    <property type="entry name" value="Winged helix-like DNA-binding domain superfamily/Winged helix DNA-binding domain"/>
    <property type="match status" value="1"/>
</dbReference>
<feature type="domain" description="HTH lysR-type" evidence="6">
    <location>
        <begin position="18"/>
        <end position="75"/>
    </location>
</feature>
<keyword evidence="3" id="KW-0238">DNA-binding</keyword>
<gene>
    <name evidence="7" type="ORF">I7X43_02175</name>
</gene>
<comment type="similarity">
    <text evidence="1">Belongs to the LysR transcriptional regulatory family.</text>
</comment>
<evidence type="ECO:0000313" key="8">
    <source>
        <dbReference type="Proteomes" id="UP000620139"/>
    </source>
</evidence>
<keyword evidence="2" id="KW-0805">Transcription regulation</keyword>
<keyword evidence="8" id="KW-1185">Reference proteome</keyword>
<evidence type="ECO:0000259" key="6">
    <source>
        <dbReference type="PROSITE" id="PS50931"/>
    </source>
</evidence>
<dbReference type="GO" id="GO:0005829">
    <property type="term" value="C:cytosol"/>
    <property type="evidence" value="ECO:0007669"/>
    <property type="project" value="TreeGrafter"/>
</dbReference>
<dbReference type="EMBL" id="JAEDAL010000001">
    <property type="protein sequence ID" value="MBH9551644.1"/>
    <property type="molecule type" value="Genomic_DNA"/>
</dbReference>
<dbReference type="Pfam" id="PF03466">
    <property type="entry name" value="LysR_substrate"/>
    <property type="match status" value="1"/>
</dbReference>
<dbReference type="PRINTS" id="PR00039">
    <property type="entry name" value="HTHLYSR"/>
</dbReference>
<evidence type="ECO:0000256" key="2">
    <source>
        <dbReference type="ARBA" id="ARBA00023015"/>
    </source>
</evidence>
<dbReference type="Proteomes" id="UP000620139">
    <property type="component" value="Unassembled WGS sequence"/>
</dbReference>
<name>A0A931NCK3_9BURK</name>
<reference evidence="7" key="1">
    <citation type="submission" date="2020-12" db="EMBL/GenBank/DDBJ databases">
        <title>The genome sequence of Inhella sp. 4Y17.</title>
        <authorList>
            <person name="Liu Y."/>
        </authorList>
    </citation>
    <scope>NUCLEOTIDE SEQUENCE</scope>
    <source>
        <strain evidence="7">4Y10</strain>
    </source>
</reference>
<evidence type="ECO:0000256" key="3">
    <source>
        <dbReference type="ARBA" id="ARBA00023125"/>
    </source>
</evidence>
<feature type="region of interest" description="Disordered" evidence="5">
    <location>
        <begin position="312"/>
        <end position="346"/>
    </location>
</feature>
<accession>A0A931NCK3</accession>
<keyword evidence="4" id="KW-0804">Transcription</keyword>
<dbReference type="PANTHER" id="PTHR30419">
    <property type="entry name" value="HTH-TYPE TRANSCRIPTIONAL REGULATOR YBHD"/>
    <property type="match status" value="1"/>
</dbReference>
<dbReference type="PROSITE" id="PS50931">
    <property type="entry name" value="HTH_LYSR"/>
    <property type="match status" value="1"/>
</dbReference>
<proteinExistence type="inferred from homology"/>
<dbReference type="InterPro" id="IPR005119">
    <property type="entry name" value="LysR_subst-bd"/>
</dbReference>
<protein>
    <submittedName>
        <fullName evidence="7">LysR family transcriptional regulator</fullName>
    </submittedName>
</protein>
<sequence>MPLRNSPPTVGSLLSRQVSLRQLRALAAVVETGSASLAAERLHVTQSAVSKTVAELEALLGQTLVDRRNRSFHATALGQPLVELAQRLQNELDRCGQEVDALCRGTQGALHVGATNAALAHLLPQAMAQLKAEQPNAALHVHTHAVPDMVDDLRSGRLDLVVARLRGDDLPPDLIGQRLMGQREVVVISAHHPLALQRSWRWEQLQDQAWIIPFEGTQSRTLLERSWQRRGLTPPSNQIATGDLALTFSLLRRMPMLAFMALQQAELAARLGIAKILPLQADLGLPDLSVWWHRERLSPLAEQFKAVLQDVAQMSDAPEEGPTAARPATKPSEPPAAPAWRASSPP</sequence>
<dbReference type="InterPro" id="IPR050950">
    <property type="entry name" value="HTH-type_LysR_regulators"/>
</dbReference>
<evidence type="ECO:0000313" key="7">
    <source>
        <dbReference type="EMBL" id="MBH9551644.1"/>
    </source>
</evidence>
<dbReference type="RefSeq" id="WP_198099248.1">
    <property type="nucleotide sequence ID" value="NZ_JAEDAL010000001.1"/>
</dbReference>